<dbReference type="CDD" id="cd05797">
    <property type="entry name" value="Ribosomal_L10"/>
    <property type="match status" value="1"/>
</dbReference>
<comment type="subunit">
    <text evidence="5">Part of the ribosomal stalk of the 50S ribosomal subunit. The N-terminus interacts with L11 and the large rRNA to form the base of the stalk. The C-terminus forms an elongated spine to which L12 dimers bind in a sequential fashion forming a multimeric L10(L12)X complex.</text>
</comment>
<evidence type="ECO:0000256" key="3">
    <source>
        <dbReference type="ARBA" id="ARBA00023274"/>
    </source>
</evidence>
<dbReference type="GO" id="GO:0015934">
    <property type="term" value="C:large ribosomal subunit"/>
    <property type="evidence" value="ECO:0007669"/>
    <property type="project" value="InterPro"/>
</dbReference>
<dbReference type="EMBL" id="LN890656">
    <property type="protein sequence ID" value="CUS06256.1"/>
    <property type="molecule type" value="Genomic_DNA"/>
</dbReference>
<dbReference type="PANTHER" id="PTHR11560">
    <property type="entry name" value="39S RIBOSOMAL PROTEIN L10, MITOCHONDRIAL"/>
    <property type="match status" value="1"/>
</dbReference>
<evidence type="ECO:0000256" key="2">
    <source>
        <dbReference type="ARBA" id="ARBA00022980"/>
    </source>
</evidence>
<evidence type="ECO:0000313" key="8">
    <source>
        <dbReference type="Proteomes" id="UP000215027"/>
    </source>
</evidence>
<dbReference type="KEGG" id="pbf:CFX0092_B0722"/>
<keyword evidence="2 5" id="KW-0689">Ribosomal protein</keyword>
<dbReference type="PROSITE" id="PS01109">
    <property type="entry name" value="RIBOSOMAL_L10"/>
    <property type="match status" value="1"/>
</dbReference>
<dbReference type="InterPro" id="IPR043141">
    <property type="entry name" value="Ribosomal_uL10-like_sf"/>
</dbReference>
<keyword evidence="8" id="KW-1185">Reference proteome</keyword>
<dbReference type="InterPro" id="IPR022973">
    <property type="entry name" value="Ribosomal_uL10_bac"/>
</dbReference>
<accession>A0A160T755</accession>
<evidence type="ECO:0000256" key="5">
    <source>
        <dbReference type="HAMAP-Rule" id="MF_00362"/>
    </source>
</evidence>
<dbReference type="InterPro" id="IPR001790">
    <property type="entry name" value="Ribosomal_uL10"/>
</dbReference>
<comment type="similarity">
    <text evidence="1 5">Belongs to the universal ribosomal protein uL10 family.</text>
</comment>
<protein>
    <recommendedName>
        <fullName evidence="4 5">Large ribosomal subunit protein uL10</fullName>
    </recommendedName>
</protein>
<sequence length="180" mass="19198">MAINKERKDELVEQYRELLQNSSAIFLTRYGGMSVKELEALRLKINDANGRINVTKNTLLRIALEENQMPPPHELLNGQVATSFALGEASTLAKVLVDQAKTNDKLKIVGGLLGNRPLTAAEVESLATLPSLDQLRAQILGLLGAPAQGIVSAVAGGVRQVVNVLDAYAKKDDSAAAEAA</sequence>
<keyword evidence="5" id="KW-0699">rRNA-binding</keyword>
<dbReference type="AlphaFoldDB" id="A0A160T755"/>
<dbReference type="Gene3D" id="6.10.250.290">
    <property type="match status" value="1"/>
</dbReference>
<evidence type="ECO:0000313" key="7">
    <source>
        <dbReference type="EMBL" id="CUS06256.1"/>
    </source>
</evidence>
<feature type="coiled-coil region" evidence="6">
    <location>
        <begin position="1"/>
        <end position="58"/>
    </location>
</feature>
<proteinExistence type="inferred from homology"/>
<dbReference type="SUPFAM" id="SSF160369">
    <property type="entry name" value="Ribosomal protein L10-like"/>
    <property type="match status" value="1"/>
</dbReference>
<dbReference type="Gene3D" id="3.30.70.1730">
    <property type="match status" value="1"/>
</dbReference>
<dbReference type="GO" id="GO:0070180">
    <property type="term" value="F:large ribosomal subunit rRNA binding"/>
    <property type="evidence" value="ECO:0007669"/>
    <property type="project" value="UniProtKB-UniRule"/>
</dbReference>
<keyword evidence="5" id="KW-0694">RNA-binding</keyword>
<dbReference type="InterPro" id="IPR002363">
    <property type="entry name" value="Ribosomal_uL10_CS_bac"/>
</dbReference>
<comment type="function">
    <text evidence="5">Forms part of the ribosomal stalk, playing a central role in the interaction of the ribosome with GTP-bound translation factors.</text>
</comment>
<dbReference type="Proteomes" id="UP000215027">
    <property type="component" value="Chromosome II"/>
</dbReference>
<keyword evidence="6" id="KW-0175">Coiled coil</keyword>
<organism evidence="7 8">
    <name type="scientific">Candidatus Promineifilum breve</name>
    <dbReference type="NCBI Taxonomy" id="1806508"/>
    <lineage>
        <taxon>Bacteria</taxon>
        <taxon>Bacillati</taxon>
        <taxon>Chloroflexota</taxon>
        <taxon>Ardenticatenia</taxon>
        <taxon>Candidatus Promineifilales</taxon>
        <taxon>Candidatus Promineifilaceae</taxon>
        <taxon>Candidatus Promineifilum</taxon>
    </lineage>
</organism>
<name>A0A160T755_9CHLR</name>
<dbReference type="InterPro" id="IPR047865">
    <property type="entry name" value="Ribosomal_uL10_bac_type"/>
</dbReference>
<evidence type="ECO:0000256" key="4">
    <source>
        <dbReference type="ARBA" id="ARBA00035202"/>
    </source>
</evidence>
<gene>
    <name evidence="5 7" type="primary">rplJ</name>
    <name evidence="7" type="ORF">CFX0092_B0722</name>
</gene>
<keyword evidence="3 5" id="KW-0687">Ribonucleoprotein</keyword>
<dbReference type="HAMAP" id="MF_00362">
    <property type="entry name" value="Ribosomal_uL10"/>
    <property type="match status" value="1"/>
</dbReference>
<dbReference type="OrthoDB" id="9808307at2"/>
<dbReference type="RefSeq" id="WP_095045556.1">
    <property type="nucleotide sequence ID" value="NZ_LN890656.1"/>
</dbReference>
<dbReference type="GO" id="GO:0003735">
    <property type="term" value="F:structural constituent of ribosome"/>
    <property type="evidence" value="ECO:0007669"/>
    <property type="project" value="InterPro"/>
</dbReference>
<evidence type="ECO:0000256" key="6">
    <source>
        <dbReference type="SAM" id="Coils"/>
    </source>
</evidence>
<evidence type="ECO:0000256" key="1">
    <source>
        <dbReference type="ARBA" id="ARBA00008889"/>
    </source>
</evidence>
<dbReference type="GO" id="GO:0006412">
    <property type="term" value="P:translation"/>
    <property type="evidence" value="ECO:0007669"/>
    <property type="project" value="UniProtKB-UniRule"/>
</dbReference>
<dbReference type="Pfam" id="PF00466">
    <property type="entry name" value="Ribosomal_L10"/>
    <property type="match status" value="1"/>
</dbReference>
<reference evidence="7" key="1">
    <citation type="submission" date="2016-01" db="EMBL/GenBank/DDBJ databases">
        <authorList>
            <person name="Mcilroy J.S."/>
            <person name="Karst M S."/>
            <person name="Albertsen M."/>
        </authorList>
    </citation>
    <scope>NUCLEOTIDE SEQUENCE</scope>
    <source>
        <strain evidence="7">Cfx-K</strain>
    </source>
</reference>
<dbReference type="NCBIfam" id="NF000955">
    <property type="entry name" value="PRK00099.1-1"/>
    <property type="match status" value="1"/>
</dbReference>